<name>A0A392RYD9_9FABA</name>
<evidence type="ECO:0000313" key="2">
    <source>
        <dbReference type="EMBL" id="MCI40596.1"/>
    </source>
</evidence>
<dbReference type="Proteomes" id="UP000265520">
    <property type="component" value="Unassembled WGS sequence"/>
</dbReference>
<feature type="compositionally biased region" description="Polar residues" evidence="1">
    <location>
        <begin position="1"/>
        <end position="14"/>
    </location>
</feature>
<evidence type="ECO:0000313" key="3">
    <source>
        <dbReference type="Proteomes" id="UP000265520"/>
    </source>
</evidence>
<feature type="region of interest" description="Disordered" evidence="1">
    <location>
        <begin position="1"/>
        <end position="21"/>
    </location>
</feature>
<protein>
    <submittedName>
        <fullName evidence="2">Uncharacterized protein</fullName>
    </submittedName>
</protein>
<organism evidence="2 3">
    <name type="scientific">Trifolium medium</name>
    <dbReference type="NCBI Taxonomy" id="97028"/>
    <lineage>
        <taxon>Eukaryota</taxon>
        <taxon>Viridiplantae</taxon>
        <taxon>Streptophyta</taxon>
        <taxon>Embryophyta</taxon>
        <taxon>Tracheophyta</taxon>
        <taxon>Spermatophyta</taxon>
        <taxon>Magnoliopsida</taxon>
        <taxon>eudicotyledons</taxon>
        <taxon>Gunneridae</taxon>
        <taxon>Pentapetalae</taxon>
        <taxon>rosids</taxon>
        <taxon>fabids</taxon>
        <taxon>Fabales</taxon>
        <taxon>Fabaceae</taxon>
        <taxon>Papilionoideae</taxon>
        <taxon>50 kb inversion clade</taxon>
        <taxon>NPAAA clade</taxon>
        <taxon>Hologalegina</taxon>
        <taxon>IRL clade</taxon>
        <taxon>Trifolieae</taxon>
        <taxon>Trifolium</taxon>
    </lineage>
</organism>
<dbReference type="EMBL" id="LXQA010281634">
    <property type="protein sequence ID" value="MCI40596.1"/>
    <property type="molecule type" value="Genomic_DNA"/>
</dbReference>
<keyword evidence="3" id="KW-1185">Reference proteome</keyword>
<reference evidence="2 3" key="1">
    <citation type="journal article" date="2018" name="Front. Plant Sci.">
        <title>Red Clover (Trifolium pratense) and Zigzag Clover (T. medium) - A Picture of Genomic Similarities and Differences.</title>
        <authorList>
            <person name="Dluhosova J."/>
            <person name="Istvanek J."/>
            <person name="Nedelnik J."/>
            <person name="Repkova J."/>
        </authorList>
    </citation>
    <scope>NUCLEOTIDE SEQUENCE [LARGE SCALE GENOMIC DNA]</scope>
    <source>
        <strain evidence="3">cv. 10/8</strain>
        <tissue evidence="2">Leaf</tissue>
    </source>
</reference>
<sequence length="52" mass="5688">PSDQSNGSDGQGVTSARAGASVHDCSIYRKKEGFFESFFHSLNFQLSSFQDL</sequence>
<dbReference type="AlphaFoldDB" id="A0A392RYD9"/>
<accession>A0A392RYD9</accession>
<evidence type="ECO:0000256" key="1">
    <source>
        <dbReference type="SAM" id="MobiDB-lite"/>
    </source>
</evidence>
<proteinExistence type="predicted"/>
<feature type="non-terminal residue" evidence="2">
    <location>
        <position position="1"/>
    </location>
</feature>
<comment type="caution">
    <text evidence="2">The sequence shown here is derived from an EMBL/GenBank/DDBJ whole genome shotgun (WGS) entry which is preliminary data.</text>
</comment>